<evidence type="ECO:0000256" key="1">
    <source>
        <dbReference type="SAM" id="MobiDB-lite"/>
    </source>
</evidence>
<feature type="region of interest" description="Disordered" evidence="1">
    <location>
        <begin position="1"/>
        <end position="89"/>
    </location>
</feature>
<dbReference type="EMBL" id="CAJNNW010016066">
    <property type="protein sequence ID" value="CAE8658474.1"/>
    <property type="molecule type" value="Genomic_DNA"/>
</dbReference>
<feature type="compositionally biased region" description="Polar residues" evidence="1">
    <location>
        <begin position="165"/>
        <end position="181"/>
    </location>
</feature>
<protein>
    <submittedName>
        <fullName evidence="2">Uncharacterized protein</fullName>
    </submittedName>
</protein>
<accession>A0A813IYD7</accession>
<organism evidence="2 3">
    <name type="scientific">Polarella glacialis</name>
    <name type="common">Dinoflagellate</name>
    <dbReference type="NCBI Taxonomy" id="89957"/>
    <lineage>
        <taxon>Eukaryota</taxon>
        <taxon>Sar</taxon>
        <taxon>Alveolata</taxon>
        <taxon>Dinophyceae</taxon>
        <taxon>Suessiales</taxon>
        <taxon>Suessiaceae</taxon>
        <taxon>Polarella</taxon>
    </lineage>
</organism>
<evidence type="ECO:0000313" key="2">
    <source>
        <dbReference type="EMBL" id="CAE8658474.1"/>
    </source>
</evidence>
<proteinExistence type="predicted"/>
<dbReference type="Proteomes" id="UP000626109">
    <property type="component" value="Unassembled WGS sequence"/>
</dbReference>
<feature type="compositionally biased region" description="Acidic residues" evidence="1">
    <location>
        <begin position="11"/>
        <end position="21"/>
    </location>
</feature>
<dbReference type="AlphaFoldDB" id="A0A813IYD7"/>
<feature type="region of interest" description="Disordered" evidence="1">
    <location>
        <begin position="165"/>
        <end position="184"/>
    </location>
</feature>
<name>A0A813IYD7_POLGL</name>
<feature type="compositionally biased region" description="Basic and acidic residues" evidence="1">
    <location>
        <begin position="1"/>
        <end position="10"/>
    </location>
</feature>
<reference evidence="2" key="1">
    <citation type="submission" date="2021-02" db="EMBL/GenBank/DDBJ databases">
        <authorList>
            <person name="Dougan E. K."/>
            <person name="Rhodes N."/>
            <person name="Thang M."/>
            <person name="Chan C."/>
        </authorList>
    </citation>
    <scope>NUCLEOTIDE SEQUENCE</scope>
</reference>
<evidence type="ECO:0000313" key="3">
    <source>
        <dbReference type="Proteomes" id="UP000626109"/>
    </source>
</evidence>
<feature type="non-terminal residue" evidence="2">
    <location>
        <position position="1"/>
    </location>
</feature>
<comment type="caution">
    <text evidence="2">The sequence shown here is derived from an EMBL/GenBank/DDBJ whole genome shotgun (WGS) entry which is preliminary data.</text>
</comment>
<gene>
    <name evidence="2" type="ORF">PGLA2088_LOCUS13427</name>
</gene>
<sequence>EPRPEKKVADQDNEDEDDELLSDISLKFKTTSTSVARGVGRGRPMAQLSQGSWLGLHGRGMGRGKALEPPPGLQGLQLSGNRKDPGGLSRLWMPGPPIPEDEDVATPIHGFFGHQATSHWSMPDLKLPLPAYARVANWDDYDSSSEEPEQKASFAVRTPSHWSQASYAPTPAQRWSKTPSPCATPEISPAPAPIRAAACAAASSRPAVDRSFEAFPGMPDLAPFVPGVIPMYVTVPLAVAHCCPHCGKHLALPPESQDAPA</sequence>